<dbReference type="SUPFAM" id="SSF51735">
    <property type="entry name" value="NAD(P)-binding Rossmann-fold domains"/>
    <property type="match status" value="1"/>
</dbReference>
<dbReference type="NCBIfam" id="NF007490">
    <property type="entry name" value="PRK10084.1"/>
    <property type="match status" value="1"/>
</dbReference>
<evidence type="ECO:0000256" key="6">
    <source>
        <dbReference type="ARBA" id="ARBA00023239"/>
    </source>
</evidence>
<dbReference type="AlphaFoldDB" id="A0A3D8MA57"/>
<dbReference type="RefSeq" id="WP_115592512.1">
    <property type="nucleotide sequence ID" value="NZ_QRHA01000004.1"/>
</dbReference>
<dbReference type="Gene3D" id="3.90.25.10">
    <property type="entry name" value="UDP-galactose 4-epimerase, domain 1"/>
    <property type="match status" value="1"/>
</dbReference>
<dbReference type="InterPro" id="IPR036291">
    <property type="entry name" value="NAD(P)-bd_dom_sf"/>
</dbReference>
<gene>
    <name evidence="9" type="primary">rfbB</name>
    <name evidence="9" type="ORF">DXV75_06065</name>
</gene>
<dbReference type="Proteomes" id="UP000256561">
    <property type="component" value="Unassembled WGS sequence"/>
</dbReference>
<dbReference type="NCBIfam" id="TIGR01181">
    <property type="entry name" value="dTDP_gluc_dehyt"/>
    <property type="match status" value="1"/>
</dbReference>
<comment type="similarity">
    <text evidence="3 7">Belongs to the NAD(P)-dependent epimerase/dehydratase family. dTDP-glucose dehydratase subfamily.</text>
</comment>
<name>A0A3D8MA57_9ALTE</name>
<evidence type="ECO:0000256" key="3">
    <source>
        <dbReference type="ARBA" id="ARBA00008178"/>
    </source>
</evidence>
<evidence type="ECO:0000256" key="7">
    <source>
        <dbReference type="RuleBase" id="RU004473"/>
    </source>
</evidence>
<comment type="cofactor">
    <cofactor evidence="2 7">
        <name>NAD(+)</name>
        <dbReference type="ChEBI" id="CHEBI:57540"/>
    </cofactor>
</comment>
<dbReference type="GO" id="GO:0008460">
    <property type="term" value="F:dTDP-glucose 4,6-dehydratase activity"/>
    <property type="evidence" value="ECO:0007669"/>
    <property type="project" value="UniProtKB-EC"/>
</dbReference>
<dbReference type="EMBL" id="QRHA01000004">
    <property type="protein sequence ID" value="RDV26558.1"/>
    <property type="molecule type" value="Genomic_DNA"/>
</dbReference>
<sequence>MTTAKTILVTGGAGFIGSAVVRHLINDTQHTVVNLDKLTYAGNLESLLSVSDSERYHFEQVDICDAEGVRRVFAHYQPDIIMHLAAESHVDRSIDGPGEFIQTNVVGTYVLLEQARAYYASMSDAKKAGFRFHHISTDEVYGDLPHPDEVAEGGELPLFTETTPYAPSSPYSASKAASDHLVRAWLRTFKLPTVVTNCSNNYGPFHFPEKLIPLVILNALAGKPLPVYGNGNQIRDWLYVEDHARALVVVATQGAIGETYNIGGHNEKQNIEVVKTICTILDELVPKDPAYAEQITYVADRPGHDMRYAIDASKIQRELGWAPQETFESGIRKTVQWYLNNENWWKAVQDGSYQGERLGL</sequence>
<keyword evidence="6 7" id="KW-0456">Lyase</keyword>
<keyword evidence="5" id="KW-0520">NAD</keyword>
<dbReference type="Gene3D" id="3.40.50.720">
    <property type="entry name" value="NAD(P)-binding Rossmann-like Domain"/>
    <property type="match status" value="1"/>
</dbReference>
<reference evidence="10" key="1">
    <citation type="submission" date="2018-08" db="EMBL/GenBank/DDBJ databases">
        <authorList>
            <person name="Zhang J."/>
            <person name="Du Z.-J."/>
        </authorList>
    </citation>
    <scope>NUCLEOTIDE SEQUENCE [LARGE SCALE GENOMIC DNA]</scope>
    <source>
        <strain evidence="10">KCTC 52655</strain>
    </source>
</reference>
<protein>
    <recommendedName>
        <fullName evidence="4 7">dTDP-glucose 4,6-dehydratase</fullName>
        <ecNumber evidence="4 7">4.2.1.46</ecNumber>
    </recommendedName>
</protein>
<dbReference type="GO" id="GO:0009225">
    <property type="term" value="P:nucleotide-sugar metabolic process"/>
    <property type="evidence" value="ECO:0007669"/>
    <property type="project" value="InterPro"/>
</dbReference>
<dbReference type="InterPro" id="IPR016040">
    <property type="entry name" value="NAD(P)-bd_dom"/>
</dbReference>
<evidence type="ECO:0000256" key="2">
    <source>
        <dbReference type="ARBA" id="ARBA00001911"/>
    </source>
</evidence>
<dbReference type="PANTHER" id="PTHR43000">
    <property type="entry name" value="DTDP-D-GLUCOSE 4,6-DEHYDRATASE-RELATED"/>
    <property type="match status" value="1"/>
</dbReference>
<evidence type="ECO:0000313" key="10">
    <source>
        <dbReference type="Proteomes" id="UP000256561"/>
    </source>
</evidence>
<organism evidence="9 10">
    <name type="scientific">Alteromonas aestuariivivens</name>
    <dbReference type="NCBI Taxonomy" id="1938339"/>
    <lineage>
        <taxon>Bacteria</taxon>
        <taxon>Pseudomonadati</taxon>
        <taxon>Pseudomonadota</taxon>
        <taxon>Gammaproteobacteria</taxon>
        <taxon>Alteromonadales</taxon>
        <taxon>Alteromonadaceae</taxon>
        <taxon>Alteromonas/Salinimonas group</taxon>
        <taxon>Alteromonas</taxon>
    </lineage>
</organism>
<dbReference type="EC" id="4.2.1.46" evidence="4 7"/>
<evidence type="ECO:0000256" key="5">
    <source>
        <dbReference type="ARBA" id="ARBA00023027"/>
    </source>
</evidence>
<evidence type="ECO:0000313" key="9">
    <source>
        <dbReference type="EMBL" id="RDV26558.1"/>
    </source>
</evidence>
<keyword evidence="10" id="KW-1185">Reference proteome</keyword>
<evidence type="ECO:0000256" key="4">
    <source>
        <dbReference type="ARBA" id="ARBA00011990"/>
    </source>
</evidence>
<feature type="domain" description="NAD(P)-binding" evidence="8">
    <location>
        <begin position="8"/>
        <end position="334"/>
    </location>
</feature>
<dbReference type="Pfam" id="PF16363">
    <property type="entry name" value="GDP_Man_Dehyd"/>
    <property type="match status" value="1"/>
</dbReference>
<accession>A0A3D8MA57</accession>
<proteinExistence type="inferred from homology"/>
<comment type="caution">
    <text evidence="9">The sequence shown here is derived from an EMBL/GenBank/DDBJ whole genome shotgun (WGS) entry which is preliminary data.</text>
</comment>
<dbReference type="InterPro" id="IPR005888">
    <property type="entry name" value="dTDP_Gluc_deHydtase"/>
</dbReference>
<evidence type="ECO:0000256" key="1">
    <source>
        <dbReference type="ARBA" id="ARBA00001539"/>
    </source>
</evidence>
<dbReference type="OrthoDB" id="9803010at2"/>
<evidence type="ECO:0000259" key="8">
    <source>
        <dbReference type="Pfam" id="PF16363"/>
    </source>
</evidence>
<comment type="catalytic activity">
    <reaction evidence="1 7">
        <text>dTDP-alpha-D-glucose = dTDP-4-dehydro-6-deoxy-alpha-D-glucose + H2O</text>
        <dbReference type="Rhea" id="RHEA:17221"/>
        <dbReference type="ChEBI" id="CHEBI:15377"/>
        <dbReference type="ChEBI" id="CHEBI:57477"/>
        <dbReference type="ChEBI" id="CHEBI:57649"/>
        <dbReference type="EC" id="4.2.1.46"/>
    </reaction>
</comment>
<dbReference type="CDD" id="cd05246">
    <property type="entry name" value="dTDP_GD_SDR_e"/>
    <property type="match status" value="1"/>
</dbReference>